<evidence type="ECO:0000259" key="10">
    <source>
        <dbReference type="PROSITE" id="PS50114"/>
    </source>
</evidence>
<proteinExistence type="predicted"/>
<dbReference type="InterPro" id="IPR013088">
    <property type="entry name" value="Znf_NHR/GATA"/>
</dbReference>
<evidence type="ECO:0000256" key="4">
    <source>
        <dbReference type="ARBA" id="ARBA00022833"/>
    </source>
</evidence>
<dbReference type="PANTHER" id="PTHR10071">
    <property type="entry name" value="TRANSCRIPTION FACTOR GATA FAMILY MEMBER"/>
    <property type="match status" value="1"/>
</dbReference>
<dbReference type="Pfam" id="PF00320">
    <property type="entry name" value="GATA"/>
    <property type="match status" value="1"/>
</dbReference>
<feature type="domain" description="GATA-type" evidence="10">
    <location>
        <begin position="17"/>
        <end position="64"/>
    </location>
</feature>
<dbReference type="SUPFAM" id="SSF57716">
    <property type="entry name" value="Glucocorticoid receptor-like (DNA-binding domain)"/>
    <property type="match status" value="1"/>
</dbReference>
<dbReference type="AlphaFoldDB" id="A0AAV5U9B0"/>
<name>A0AAV5U9B0_9BILA</name>
<feature type="region of interest" description="Disordered" evidence="9">
    <location>
        <begin position="56"/>
        <end position="79"/>
    </location>
</feature>
<dbReference type="PROSITE" id="PS00344">
    <property type="entry name" value="GATA_ZN_FINGER_1"/>
    <property type="match status" value="1"/>
</dbReference>
<dbReference type="GO" id="GO:0045165">
    <property type="term" value="P:cell fate commitment"/>
    <property type="evidence" value="ECO:0007669"/>
    <property type="project" value="TreeGrafter"/>
</dbReference>
<dbReference type="GO" id="GO:0000981">
    <property type="term" value="F:DNA-binding transcription factor activity, RNA polymerase II-specific"/>
    <property type="evidence" value="ECO:0007669"/>
    <property type="project" value="TreeGrafter"/>
</dbReference>
<evidence type="ECO:0000313" key="12">
    <source>
        <dbReference type="Proteomes" id="UP001432027"/>
    </source>
</evidence>
<gene>
    <name evidence="11" type="ORF">PENTCL1PPCAC_25139</name>
</gene>
<keyword evidence="5" id="KW-0805">Transcription regulation</keyword>
<dbReference type="GO" id="GO:0000978">
    <property type="term" value="F:RNA polymerase II cis-regulatory region sequence-specific DNA binding"/>
    <property type="evidence" value="ECO:0007669"/>
    <property type="project" value="TreeGrafter"/>
</dbReference>
<evidence type="ECO:0000256" key="7">
    <source>
        <dbReference type="ARBA" id="ARBA00023242"/>
    </source>
</evidence>
<dbReference type="GO" id="GO:0008270">
    <property type="term" value="F:zinc ion binding"/>
    <property type="evidence" value="ECO:0007669"/>
    <property type="project" value="UniProtKB-KW"/>
</dbReference>
<evidence type="ECO:0000256" key="3">
    <source>
        <dbReference type="ARBA" id="ARBA00022771"/>
    </source>
</evidence>
<evidence type="ECO:0000256" key="2">
    <source>
        <dbReference type="ARBA" id="ARBA00022723"/>
    </source>
</evidence>
<keyword evidence="3 8" id="KW-0863">Zinc-finger</keyword>
<sequence>GQKRKRKSPMIHGNSVCSNCGTSETTLWRRNEEGATECNSCSLYFKKRGIKRPMSLQNREIFKRSRKSGRASIEKEEEV</sequence>
<dbReference type="CDD" id="cd00202">
    <property type="entry name" value="ZnF_GATA"/>
    <property type="match status" value="1"/>
</dbReference>
<protein>
    <recommendedName>
        <fullName evidence="10">GATA-type domain-containing protein</fullName>
    </recommendedName>
</protein>
<keyword evidence="6" id="KW-0804">Transcription</keyword>
<evidence type="ECO:0000256" key="9">
    <source>
        <dbReference type="SAM" id="MobiDB-lite"/>
    </source>
</evidence>
<comment type="caution">
    <text evidence="11">The sequence shown here is derived from an EMBL/GenBank/DDBJ whole genome shotgun (WGS) entry which is preliminary data.</text>
</comment>
<evidence type="ECO:0000256" key="1">
    <source>
        <dbReference type="ARBA" id="ARBA00004123"/>
    </source>
</evidence>
<evidence type="ECO:0000313" key="11">
    <source>
        <dbReference type="EMBL" id="GMT02965.1"/>
    </source>
</evidence>
<keyword evidence="7" id="KW-0539">Nucleus</keyword>
<dbReference type="InterPro" id="IPR039355">
    <property type="entry name" value="Transcription_factor_GATA"/>
</dbReference>
<evidence type="ECO:0000256" key="5">
    <source>
        <dbReference type="ARBA" id="ARBA00023015"/>
    </source>
</evidence>
<organism evidence="11 12">
    <name type="scientific">Pristionchus entomophagus</name>
    <dbReference type="NCBI Taxonomy" id="358040"/>
    <lineage>
        <taxon>Eukaryota</taxon>
        <taxon>Metazoa</taxon>
        <taxon>Ecdysozoa</taxon>
        <taxon>Nematoda</taxon>
        <taxon>Chromadorea</taxon>
        <taxon>Rhabditida</taxon>
        <taxon>Rhabditina</taxon>
        <taxon>Diplogasteromorpha</taxon>
        <taxon>Diplogasteroidea</taxon>
        <taxon>Neodiplogasteridae</taxon>
        <taxon>Pristionchus</taxon>
    </lineage>
</organism>
<dbReference type="SMART" id="SM00401">
    <property type="entry name" value="ZnF_GATA"/>
    <property type="match status" value="1"/>
</dbReference>
<dbReference type="PANTHER" id="PTHR10071:SF281">
    <property type="entry name" value="BOX A-BINDING FACTOR-RELATED"/>
    <property type="match status" value="1"/>
</dbReference>
<dbReference type="PRINTS" id="PR00619">
    <property type="entry name" value="GATAZNFINGER"/>
</dbReference>
<dbReference type="EMBL" id="BTSX01000006">
    <property type="protein sequence ID" value="GMT02965.1"/>
    <property type="molecule type" value="Genomic_DNA"/>
</dbReference>
<feature type="non-terminal residue" evidence="11">
    <location>
        <position position="79"/>
    </location>
</feature>
<dbReference type="GO" id="GO:0000122">
    <property type="term" value="P:negative regulation of transcription by RNA polymerase II"/>
    <property type="evidence" value="ECO:0007669"/>
    <property type="project" value="TreeGrafter"/>
</dbReference>
<keyword evidence="2" id="KW-0479">Metal-binding</keyword>
<dbReference type="PROSITE" id="PS50114">
    <property type="entry name" value="GATA_ZN_FINGER_2"/>
    <property type="match status" value="1"/>
</dbReference>
<dbReference type="InterPro" id="IPR000679">
    <property type="entry name" value="Znf_GATA"/>
</dbReference>
<accession>A0AAV5U9B0</accession>
<keyword evidence="4" id="KW-0862">Zinc</keyword>
<feature type="non-terminal residue" evidence="11">
    <location>
        <position position="1"/>
    </location>
</feature>
<evidence type="ECO:0000256" key="8">
    <source>
        <dbReference type="PROSITE-ProRule" id="PRU00094"/>
    </source>
</evidence>
<keyword evidence="12" id="KW-1185">Reference proteome</keyword>
<evidence type="ECO:0000256" key="6">
    <source>
        <dbReference type="ARBA" id="ARBA00023163"/>
    </source>
</evidence>
<dbReference type="Gene3D" id="3.30.50.10">
    <property type="entry name" value="Erythroid Transcription Factor GATA-1, subunit A"/>
    <property type="match status" value="1"/>
</dbReference>
<dbReference type="GO" id="GO:0005634">
    <property type="term" value="C:nucleus"/>
    <property type="evidence" value="ECO:0007669"/>
    <property type="project" value="UniProtKB-SubCell"/>
</dbReference>
<comment type="subcellular location">
    <subcellularLocation>
        <location evidence="1">Nucleus</location>
    </subcellularLocation>
</comment>
<dbReference type="GO" id="GO:0045944">
    <property type="term" value="P:positive regulation of transcription by RNA polymerase II"/>
    <property type="evidence" value="ECO:0007669"/>
    <property type="project" value="TreeGrafter"/>
</dbReference>
<reference evidence="11" key="1">
    <citation type="submission" date="2023-10" db="EMBL/GenBank/DDBJ databases">
        <title>Genome assembly of Pristionchus species.</title>
        <authorList>
            <person name="Yoshida K."/>
            <person name="Sommer R.J."/>
        </authorList>
    </citation>
    <scope>NUCLEOTIDE SEQUENCE</scope>
    <source>
        <strain evidence="11">RS0144</strain>
    </source>
</reference>
<dbReference type="FunFam" id="3.30.50.10:FF:000045">
    <property type="entry name" value="Transcription factor elt-7"/>
    <property type="match status" value="1"/>
</dbReference>
<dbReference type="Proteomes" id="UP001432027">
    <property type="component" value="Unassembled WGS sequence"/>
</dbReference>